<accession>A0A4Y2V9M9</accession>
<organism evidence="3 5">
    <name type="scientific">Araneus ventricosus</name>
    <name type="common">Orbweaver spider</name>
    <name type="synonym">Epeira ventricosa</name>
    <dbReference type="NCBI Taxonomy" id="182803"/>
    <lineage>
        <taxon>Eukaryota</taxon>
        <taxon>Metazoa</taxon>
        <taxon>Ecdysozoa</taxon>
        <taxon>Arthropoda</taxon>
        <taxon>Chelicerata</taxon>
        <taxon>Arachnida</taxon>
        <taxon>Araneae</taxon>
        <taxon>Araneomorphae</taxon>
        <taxon>Entelegynae</taxon>
        <taxon>Araneoidea</taxon>
        <taxon>Araneidae</taxon>
        <taxon>Araneus</taxon>
    </lineage>
</organism>
<evidence type="ECO:0000313" key="2">
    <source>
        <dbReference type="EMBL" id="GBO20126.1"/>
    </source>
</evidence>
<sequence length="139" mass="16052">MPILNPIQIFGQPVPFVPEYNYLVLILDAKLNFDSHIQIAVTKAKATSYSLGRLPARKSTLAIKHKLLLYKAVLRPFLLYGSPIWGTTSIKNLRKLQVFQNQQLARIDDSPWYDRRKLIHKDLKIGPVLDFMKIIKKIL</sequence>
<protein>
    <recommendedName>
        <fullName evidence="6">RNA-directed DNA polymerase from mobile element jockey</fullName>
    </recommendedName>
</protein>
<dbReference type="EMBL" id="BGPR01043494">
    <property type="protein sequence ID" value="GBO20094.1"/>
    <property type="molecule type" value="Genomic_DNA"/>
</dbReference>
<proteinExistence type="predicted"/>
<dbReference type="Proteomes" id="UP000499080">
    <property type="component" value="Unassembled WGS sequence"/>
</dbReference>
<name>A0A4Y2V9M9_ARAVE</name>
<gene>
    <name evidence="3" type="ORF">AVEN_135704_1</name>
    <name evidence="1" type="ORF">AVEN_155655_1</name>
    <name evidence="4" type="ORF">AVEN_160360_1</name>
    <name evidence="2" type="ORF">AVEN_235765_1</name>
</gene>
<dbReference type="OrthoDB" id="8936366at2759"/>
<keyword evidence="5" id="KW-1185">Reference proteome</keyword>
<evidence type="ECO:0000313" key="4">
    <source>
        <dbReference type="EMBL" id="GBO20799.1"/>
    </source>
</evidence>
<evidence type="ECO:0000313" key="3">
    <source>
        <dbReference type="EMBL" id="GBO20796.1"/>
    </source>
</evidence>
<evidence type="ECO:0000313" key="1">
    <source>
        <dbReference type="EMBL" id="GBO20094.1"/>
    </source>
</evidence>
<dbReference type="EMBL" id="BGPR01044102">
    <property type="protein sequence ID" value="GBO20799.1"/>
    <property type="molecule type" value="Genomic_DNA"/>
</dbReference>
<reference evidence="3 5" key="1">
    <citation type="journal article" date="2019" name="Sci. Rep.">
        <title>Orb-weaving spider Araneus ventricosus genome elucidates the spidroin gene catalogue.</title>
        <authorList>
            <person name="Kono N."/>
            <person name="Nakamura H."/>
            <person name="Ohtoshi R."/>
            <person name="Moran D.A.P."/>
            <person name="Shinohara A."/>
            <person name="Yoshida Y."/>
            <person name="Fujiwara M."/>
            <person name="Mori M."/>
            <person name="Tomita M."/>
            <person name="Arakawa K."/>
        </authorList>
    </citation>
    <scope>NUCLEOTIDE SEQUENCE [LARGE SCALE GENOMIC DNA]</scope>
</reference>
<dbReference type="EMBL" id="BGPR01044100">
    <property type="protein sequence ID" value="GBO20796.1"/>
    <property type="molecule type" value="Genomic_DNA"/>
</dbReference>
<evidence type="ECO:0008006" key="6">
    <source>
        <dbReference type="Google" id="ProtNLM"/>
    </source>
</evidence>
<dbReference type="EMBL" id="BGPR01043523">
    <property type="protein sequence ID" value="GBO20126.1"/>
    <property type="molecule type" value="Genomic_DNA"/>
</dbReference>
<evidence type="ECO:0000313" key="5">
    <source>
        <dbReference type="Proteomes" id="UP000499080"/>
    </source>
</evidence>
<dbReference type="AlphaFoldDB" id="A0A4Y2V9M9"/>
<comment type="caution">
    <text evidence="3">The sequence shown here is derived from an EMBL/GenBank/DDBJ whole genome shotgun (WGS) entry which is preliminary data.</text>
</comment>